<sequence>MQPMSFDPVVADIGSQVADLGTRSVQAGATAATSLTGLAPAGADEVSAQAVTAFHTEAASMLDLNQAAQHELMRTGAAFRQVAQTYAEVDQTAADSVLSALFPMTNPWLAW</sequence>
<protein>
    <submittedName>
        <fullName evidence="2">PE family immunomodulator PE35</fullName>
    </submittedName>
</protein>
<accession>A0A498Q4V0</accession>
<dbReference type="Gene3D" id="1.10.287.850">
    <property type="entry name" value="HP0062-like domain"/>
    <property type="match status" value="1"/>
</dbReference>
<evidence type="ECO:0000313" key="3">
    <source>
        <dbReference type="Proteomes" id="UP000273307"/>
    </source>
</evidence>
<dbReference type="InterPro" id="IPR038332">
    <property type="entry name" value="PPE_sf"/>
</dbReference>
<dbReference type="InterPro" id="IPR000084">
    <property type="entry name" value="PE-PGRS_N"/>
</dbReference>
<gene>
    <name evidence="2" type="ORF">LAUMK136_02966</name>
</gene>
<feature type="domain" description="PE" evidence="1">
    <location>
        <begin position="9"/>
        <end position="92"/>
    </location>
</feature>
<evidence type="ECO:0000259" key="1">
    <source>
        <dbReference type="Pfam" id="PF00934"/>
    </source>
</evidence>
<keyword evidence="3" id="KW-1185">Reference proteome</keyword>
<dbReference type="Proteomes" id="UP000273307">
    <property type="component" value="Unassembled WGS sequence"/>
</dbReference>
<dbReference type="OrthoDB" id="4753420at2"/>
<evidence type="ECO:0000313" key="2">
    <source>
        <dbReference type="EMBL" id="VBA39385.1"/>
    </source>
</evidence>
<organism evidence="2 3">
    <name type="scientific">Mycobacterium attenuatum</name>
    <dbReference type="NCBI Taxonomy" id="2341086"/>
    <lineage>
        <taxon>Bacteria</taxon>
        <taxon>Bacillati</taxon>
        <taxon>Actinomycetota</taxon>
        <taxon>Actinomycetes</taxon>
        <taxon>Mycobacteriales</taxon>
        <taxon>Mycobacteriaceae</taxon>
        <taxon>Mycobacterium</taxon>
    </lineage>
</organism>
<dbReference type="EMBL" id="UPHP01000069">
    <property type="protein sequence ID" value="VBA39385.1"/>
    <property type="molecule type" value="Genomic_DNA"/>
</dbReference>
<dbReference type="Pfam" id="PF00934">
    <property type="entry name" value="PE"/>
    <property type="match status" value="1"/>
</dbReference>
<dbReference type="SUPFAM" id="SSF140459">
    <property type="entry name" value="PE/PPE dimer-like"/>
    <property type="match status" value="1"/>
</dbReference>
<dbReference type="AlphaFoldDB" id="A0A498Q4V0"/>
<dbReference type="RefSeq" id="WP_122443056.1">
    <property type="nucleotide sequence ID" value="NZ_UPHP01000069.1"/>
</dbReference>
<name>A0A498Q4V0_9MYCO</name>
<reference evidence="2 3" key="1">
    <citation type="submission" date="2018-09" db="EMBL/GenBank/DDBJ databases">
        <authorList>
            <person name="Tagini F."/>
        </authorList>
    </citation>
    <scope>NUCLEOTIDE SEQUENCE [LARGE SCALE GENOMIC DNA]</scope>
    <source>
        <strain evidence="2 3">MK136</strain>
    </source>
</reference>
<proteinExistence type="predicted"/>